<keyword evidence="1 3" id="KW-0378">Hydrolase</keyword>
<dbReference type="GO" id="GO:0008832">
    <property type="term" value="F:dGTPase activity"/>
    <property type="evidence" value="ECO:0007669"/>
    <property type="project" value="UniProtKB-EC"/>
</dbReference>
<dbReference type="InterPro" id="IPR003607">
    <property type="entry name" value="HD/PDEase_dom"/>
</dbReference>
<dbReference type="EC" id="3.1.5.1" evidence="3"/>
<evidence type="ECO:0000313" key="3">
    <source>
        <dbReference type="EMBL" id="CUH79028.1"/>
    </source>
</evidence>
<feature type="domain" description="HD/PDEase" evidence="2">
    <location>
        <begin position="56"/>
        <end position="263"/>
    </location>
</feature>
<accession>A0A0P1GCE5</accession>
<dbReference type="Gene3D" id="1.10.3550.10">
    <property type="entry name" value="eoxyguanosinetriphosphate triphosphohydrolase domain-like"/>
    <property type="match status" value="1"/>
</dbReference>
<dbReference type="PANTHER" id="PTHR11373">
    <property type="entry name" value="DEOXYNUCLEOSIDE TRIPHOSPHATE TRIPHOSPHOHYDROLASE"/>
    <property type="match status" value="1"/>
</dbReference>
<keyword evidence="4" id="KW-1185">Reference proteome</keyword>
<dbReference type="SMART" id="SM00471">
    <property type="entry name" value="HDc"/>
    <property type="match status" value="1"/>
</dbReference>
<dbReference type="NCBIfam" id="TIGR01353">
    <property type="entry name" value="dGTP_triPase"/>
    <property type="match status" value="1"/>
</dbReference>
<dbReference type="PANTHER" id="PTHR11373:SF40">
    <property type="entry name" value="DEOXYGUANOSINETRIPHOSPHATE TRIPHOSPHOHYDROLASE-LIKE PROTEIN 2"/>
    <property type="match status" value="1"/>
</dbReference>
<evidence type="ECO:0000256" key="1">
    <source>
        <dbReference type="ARBA" id="ARBA00022801"/>
    </source>
</evidence>
<dbReference type="AlphaFoldDB" id="A0A0P1GCE5"/>
<protein>
    <submittedName>
        <fullName evidence="3">Deoxyguanosinetriphosphate triphosphohydrolase</fullName>
        <ecNumber evidence="3">3.1.5.1</ecNumber>
    </submittedName>
</protein>
<dbReference type="InterPro" id="IPR023293">
    <property type="entry name" value="dGTP_triP_hydro_central_sf"/>
</dbReference>
<dbReference type="InterPro" id="IPR006261">
    <property type="entry name" value="dGTPase"/>
</dbReference>
<dbReference type="SUPFAM" id="SSF109604">
    <property type="entry name" value="HD-domain/PDEase-like"/>
    <property type="match status" value="1"/>
</dbReference>
<dbReference type="RefSeq" id="WP_058290211.1">
    <property type="nucleotide sequence ID" value="NZ_CYSD01000033.1"/>
</dbReference>
<proteinExistence type="predicted"/>
<dbReference type="InterPro" id="IPR027432">
    <property type="entry name" value="dGTP_triphosphohydrolase_C"/>
</dbReference>
<evidence type="ECO:0000313" key="4">
    <source>
        <dbReference type="Proteomes" id="UP000052022"/>
    </source>
</evidence>
<dbReference type="STRING" id="928856.SAMN04488049_11020"/>
<dbReference type="InterPro" id="IPR006674">
    <property type="entry name" value="HD_domain"/>
</dbReference>
<sequence>MDWTQLLNQGRLCRPDYTDKPGRPAYAQDYDRILFSEPFRRLAQKTQVHPLYNHDHVHHRMIHSMETSSVGRSLGIQVGEALVAQGLIEEGQQHVMAGTAQAACLVHDIGNPPFGHSGEDSIGEWFAARFRKGQGLFAQIPQALRAEFEAFEGNAQGFRIVSRLEMGRREGGMRLSYATIGAFAKYPCTAAAKRQAEEPYVGLKKFGVFHGEQPLFAEACTALGLKEERAGGEIWWRRHPLAFLVEAADDICYRILDLEDAATVGDLADAEVSELLEQITGKPNRGRDAGQTQADYIGMLRAMAIGASIDAAVAAFLAHYDDIMAGRFNDGLMEVSSKADAYTRLKDISNARIFTAQRKTELEIVGRQVLHLILDHFEELLETLAACDWDAERLEATHSYWAKWVRAADIDLREVTDAYTAAHALADFASGMTDRYALKVRDMITGRS</sequence>
<name>A0A0P1GCE5_9RHOB</name>
<evidence type="ECO:0000259" key="2">
    <source>
        <dbReference type="SMART" id="SM00471"/>
    </source>
</evidence>
<dbReference type="GO" id="GO:0006203">
    <property type="term" value="P:dGTP catabolic process"/>
    <property type="evidence" value="ECO:0007669"/>
    <property type="project" value="TreeGrafter"/>
</dbReference>
<dbReference type="Proteomes" id="UP000052022">
    <property type="component" value="Unassembled WGS sequence"/>
</dbReference>
<dbReference type="Gene3D" id="1.10.3210.10">
    <property type="entry name" value="Hypothetical protein af1432"/>
    <property type="match status" value="1"/>
</dbReference>
<dbReference type="OrthoDB" id="9803619at2"/>
<organism evidence="3 4">
    <name type="scientific">Tritonibacter multivorans</name>
    <dbReference type="NCBI Taxonomy" id="928856"/>
    <lineage>
        <taxon>Bacteria</taxon>
        <taxon>Pseudomonadati</taxon>
        <taxon>Pseudomonadota</taxon>
        <taxon>Alphaproteobacteria</taxon>
        <taxon>Rhodobacterales</taxon>
        <taxon>Paracoccaceae</taxon>
        <taxon>Tritonibacter</taxon>
    </lineage>
</organism>
<dbReference type="InterPro" id="IPR050135">
    <property type="entry name" value="dGTPase-like"/>
</dbReference>
<dbReference type="EMBL" id="CYSD01000033">
    <property type="protein sequence ID" value="CUH79028.1"/>
    <property type="molecule type" value="Genomic_DNA"/>
</dbReference>
<reference evidence="3 4" key="1">
    <citation type="submission" date="2015-09" db="EMBL/GenBank/DDBJ databases">
        <authorList>
            <consortium name="Swine Surveillance"/>
        </authorList>
    </citation>
    <scope>NUCLEOTIDE SEQUENCE [LARGE SCALE GENOMIC DNA]</scope>
    <source>
        <strain evidence="3 4">CECT 7557</strain>
    </source>
</reference>
<dbReference type="Pfam" id="PF01966">
    <property type="entry name" value="HD"/>
    <property type="match status" value="1"/>
</dbReference>
<gene>
    <name evidence="3" type="primary">dgt_1</name>
    <name evidence="3" type="ORF">TRM7557_02165</name>
</gene>
<dbReference type="Gene3D" id="1.10.3410.10">
    <property type="entry name" value="putative deoxyguanosinetriphosphate triphosphohydrolase like domain"/>
    <property type="match status" value="1"/>
</dbReference>